<evidence type="ECO:0000313" key="3">
    <source>
        <dbReference type="Proteomes" id="UP000569914"/>
    </source>
</evidence>
<gene>
    <name evidence="2" type="ORF">BKA15_002584</name>
</gene>
<comment type="caution">
    <text evidence="2">The sequence shown here is derived from an EMBL/GenBank/DDBJ whole genome shotgun (WGS) entry which is preliminary data.</text>
</comment>
<dbReference type="AlphaFoldDB" id="A0A7Y9I6Q2"/>
<keyword evidence="3" id="KW-1185">Reference proteome</keyword>
<dbReference type="EMBL" id="JACCBU010000001">
    <property type="protein sequence ID" value="NYE71255.1"/>
    <property type="molecule type" value="Genomic_DNA"/>
</dbReference>
<feature type="transmembrane region" description="Helical" evidence="1">
    <location>
        <begin position="51"/>
        <end position="73"/>
    </location>
</feature>
<name>A0A7Y9I6Q2_9ACTN</name>
<proteinExistence type="predicted"/>
<dbReference type="RefSeq" id="WP_179751274.1">
    <property type="nucleotide sequence ID" value="NZ_JACCBU010000001.1"/>
</dbReference>
<evidence type="ECO:0000256" key="1">
    <source>
        <dbReference type="SAM" id="Phobius"/>
    </source>
</evidence>
<organism evidence="2 3">
    <name type="scientific">Microlunatus parietis</name>
    <dbReference type="NCBI Taxonomy" id="682979"/>
    <lineage>
        <taxon>Bacteria</taxon>
        <taxon>Bacillati</taxon>
        <taxon>Actinomycetota</taxon>
        <taxon>Actinomycetes</taxon>
        <taxon>Propionibacteriales</taxon>
        <taxon>Propionibacteriaceae</taxon>
        <taxon>Microlunatus</taxon>
    </lineage>
</organism>
<evidence type="ECO:0000313" key="2">
    <source>
        <dbReference type="EMBL" id="NYE71255.1"/>
    </source>
</evidence>
<protein>
    <submittedName>
        <fullName evidence="2">Uncharacterized protein</fullName>
    </submittedName>
</protein>
<keyword evidence="1" id="KW-1133">Transmembrane helix</keyword>
<accession>A0A7Y9I6Q2</accession>
<sequence>MNDSAQHDPNSPDDTRAAAAFRAAMSDLRTPGDLDPDAARRRAGARRNVRLALGGLVLALIVAAGAVVLPNLFGAGPGIEPAGQPTIAKVPEKLPRDPAPSGWRTEQYRELVFQVPADWGYAYEPGSAWCAGSDGKTPRPEHRKPYVSLGEPDAIPAIACPRMPDALITQHVAAIQPADKRADGRFELANGFWEVLKTVGAVKLRVVSQDADLAEQIAGTAREAGDGDLCRPDHPITKNLEARPQLASDVRTYGAVDRIAVCQYDTGEGRSGLRATAELTGEKAQQLIDGIAKAPANDDARCDPPPYPEGGLDVAAVLRVQSSTGLHEIVLRQQGCPNGGDTVLGGFDDGTTVHAATKATCSAVFVPPVSIQAASGSVFERCVPGR</sequence>
<keyword evidence="1" id="KW-0472">Membrane</keyword>
<reference evidence="2 3" key="1">
    <citation type="submission" date="2020-07" db="EMBL/GenBank/DDBJ databases">
        <title>Sequencing the genomes of 1000 actinobacteria strains.</title>
        <authorList>
            <person name="Klenk H.-P."/>
        </authorList>
    </citation>
    <scope>NUCLEOTIDE SEQUENCE [LARGE SCALE GENOMIC DNA]</scope>
    <source>
        <strain evidence="2 3">DSM 22083</strain>
    </source>
</reference>
<dbReference type="Proteomes" id="UP000569914">
    <property type="component" value="Unassembled WGS sequence"/>
</dbReference>
<keyword evidence="1" id="KW-0812">Transmembrane</keyword>